<feature type="compositionally biased region" description="Polar residues" evidence="15">
    <location>
        <begin position="952"/>
        <end position="962"/>
    </location>
</feature>
<dbReference type="GO" id="GO:0043130">
    <property type="term" value="F:ubiquitin binding"/>
    <property type="evidence" value="ECO:0007669"/>
    <property type="project" value="InterPro"/>
</dbReference>
<dbReference type="InterPro" id="IPR036028">
    <property type="entry name" value="SH3-like_dom_sf"/>
</dbReference>
<dbReference type="Pfam" id="PF24081">
    <property type="entry name" value="PH_SLA1"/>
    <property type="match status" value="1"/>
</dbReference>
<feature type="compositionally biased region" description="Low complexity" evidence="15">
    <location>
        <begin position="471"/>
        <end position="485"/>
    </location>
</feature>
<feature type="compositionally biased region" description="Polar residues" evidence="15">
    <location>
        <begin position="1089"/>
        <end position="1101"/>
    </location>
</feature>
<evidence type="ECO:0000256" key="4">
    <source>
        <dbReference type="ARBA" id="ARBA00007948"/>
    </source>
</evidence>
<dbReference type="PROSITE" id="PS50002">
    <property type="entry name" value="SH3"/>
    <property type="match status" value="3"/>
</dbReference>
<dbReference type="AlphaFoldDB" id="A0AA39NA69"/>
<keyword evidence="7" id="KW-0963">Cytoplasm</keyword>
<evidence type="ECO:0000256" key="12">
    <source>
        <dbReference type="ARBA" id="ARBA00023203"/>
    </source>
</evidence>
<keyword evidence="6 14" id="KW-0728">SH3 domain</keyword>
<feature type="compositionally biased region" description="Basic and acidic residues" evidence="15">
    <location>
        <begin position="426"/>
        <end position="440"/>
    </location>
</feature>
<evidence type="ECO:0000256" key="11">
    <source>
        <dbReference type="ARBA" id="ARBA00023136"/>
    </source>
</evidence>
<keyword evidence="9" id="KW-0677">Repeat</keyword>
<dbReference type="SUPFAM" id="SSF50044">
    <property type="entry name" value="SH3-domain"/>
    <property type="match status" value="3"/>
</dbReference>
<organism evidence="17 18">
    <name type="scientific">Armillaria tabescens</name>
    <name type="common">Ringless honey mushroom</name>
    <name type="synonym">Agaricus tabescens</name>
    <dbReference type="NCBI Taxonomy" id="1929756"/>
    <lineage>
        <taxon>Eukaryota</taxon>
        <taxon>Fungi</taxon>
        <taxon>Dikarya</taxon>
        <taxon>Basidiomycota</taxon>
        <taxon>Agaricomycotina</taxon>
        <taxon>Agaricomycetes</taxon>
        <taxon>Agaricomycetidae</taxon>
        <taxon>Agaricales</taxon>
        <taxon>Marasmiineae</taxon>
        <taxon>Physalacriaceae</taxon>
        <taxon>Desarmillaria</taxon>
    </lineage>
</organism>
<feature type="region of interest" description="Disordered" evidence="15">
    <location>
        <begin position="678"/>
        <end position="713"/>
    </location>
</feature>
<evidence type="ECO:0000256" key="5">
    <source>
        <dbReference type="ARBA" id="ARBA00020357"/>
    </source>
</evidence>
<dbReference type="PRINTS" id="PR00452">
    <property type="entry name" value="SH3DOMAIN"/>
</dbReference>
<dbReference type="GeneID" id="85356019"/>
<dbReference type="Pfam" id="PF03983">
    <property type="entry name" value="SHD1"/>
    <property type="match status" value="1"/>
</dbReference>
<keyword evidence="12" id="KW-0009">Actin-binding</keyword>
<keyword evidence="18" id="KW-1185">Reference proteome</keyword>
<dbReference type="PANTHER" id="PTHR15735:SF21">
    <property type="entry name" value="PROTEIN NERVOUS WRECK"/>
    <property type="match status" value="1"/>
</dbReference>
<evidence type="ECO:0000256" key="6">
    <source>
        <dbReference type="ARBA" id="ARBA00022443"/>
    </source>
</evidence>
<feature type="domain" description="SH3" evidence="16">
    <location>
        <begin position="320"/>
        <end position="380"/>
    </location>
</feature>
<evidence type="ECO:0000256" key="1">
    <source>
        <dbReference type="ARBA" id="ARBA00004125"/>
    </source>
</evidence>
<dbReference type="SMART" id="SM00326">
    <property type="entry name" value="SH3"/>
    <property type="match status" value="3"/>
</dbReference>
<dbReference type="GO" id="GO:0010008">
    <property type="term" value="C:endosome membrane"/>
    <property type="evidence" value="ECO:0007669"/>
    <property type="project" value="UniProtKB-SubCell"/>
</dbReference>
<feature type="region of interest" description="Disordered" evidence="15">
    <location>
        <begin position="733"/>
        <end position="825"/>
    </location>
</feature>
<evidence type="ECO:0000256" key="10">
    <source>
        <dbReference type="ARBA" id="ARBA00022753"/>
    </source>
</evidence>
<dbReference type="InterPro" id="IPR056996">
    <property type="entry name" value="PH_SLA1"/>
</dbReference>
<sequence length="1109" mass="118669">MANDLDKYLAVLKAAYDYTPQSDDEIEIKEDQILFLKERVDDDWWKVKVKGTSQDDDSPVGLVPAAYVEQADHTSVVKAVYDYTAAAPGEVSMTEDEILLVFDTEDEWLLVQSKTGDKAGYVPANYVEACSEDAEEEEPAAPQQIIVPPSPPRPVSTYVDPADRVASTKVTADDIQTWSVSEVDKKGKKMKGTLGIGNGAVFFASETSKAAVQKWQTGHIVNISTEKSKHVHFDVEGPNPTSLHFSVGSRDNTEAIVAKLESSRALAVEPPQDPEEPEPEPEPVVEEPPKKPSVHFSNHSPVIIPPRPSEPSDDEQETEAQGSAGVALYDFTAAGDDELSVKEGEQLTIVEMDEEDWWKCRNAKNQEGMVPSSYLELTSKSGPSPPRSRSPEPEPGEEDDTEAREAEERAAAEAAAAAAAAAQAEVRAKREEEKKKEEARRRARIAAEQADAKRKERQASRTASTPPPSKPSTDSSSSSSRPSADLGRPPADRVRVWHDRTGQFRVDAAFVGMNNGKLRLHKLNGVIVEVPSEKMSHEDMRYVDKLTSKKSRPPANHKVSEDDIPIGVQYPNAANGKVARAPQGPKKPTVDWFKFFLDAGCDMDDCTRYSTSFERERMDEAVLLDTSEATLRSLGLREGDIIRVMKAVEKRKGKTNGEGDQVRSDEEMAKQLHAEINGTKPAPNIFTGPGGALKTQVRRGRPQPSKSLPPATVDLKSIGSVVGNITGVERTASPQLLSPASGTAVQPPPRASSAAPVVSGFDDDAWTNRPSSTKPLTPASPAAAVRAPSAPPPTTTATPAAPANPPSTSQPPVTATSTGHGLAKTTESDIFDQLSRLSELRKNTPAPQSTPTPPATVASPTSYRSGLGMGSSPAPIGQHLQNQQSGMLPQVTPPPAQPYNGPRGPFAPVPANHGLLQPLIPTQTGFNSFIPTRSTGAAVSPFGNNSSSPSFLTSQPTGFPAQQPQIMSQPTGFPVTQPMMSQPTGFPGVQQPNQPQLTGMPFGGFNGGSPFSNGGMGTVMSNPTGMNPGFGQFGNGMSSPPPVPPLPNNNNTNNTNPANIFAQMKSGTFAQDNEPRSAAAYDALRTNPIQAQPTGWGNFGSSPYVGYQR</sequence>
<evidence type="ECO:0000256" key="14">
    <source>
        <dbReference type="PROSITE-ProRule" id="PRU00192"/>
    </source>
</evidence>
<feature type="compositionally biased region" description="Basic and acidic residues" evidence="15">
    <location>
        <begin position="450"/>
        <end position="459"/>
    </location>
</feature>
<dbReference type="InterPro" id="IPR013761">
    <property type="entry name" value="SAM/pointed_sf"/>
</dbReference>
<comment type="similarity">
    <text evidence="4">Belongs to the SLA1 family.</text>
</comment>
<dbReference type="InterPro" id="IPR035800">
    <property type="entry name" value="Sla1_SH3_1"/>
</dbReference>
<feature type="region of interest" description="Disordered" evidence="15">
    <location>
        <begin position="842"/>
        <end position="907"/>
    </location>
</feature>
<evidence type="ECO:0000256" key="2">
    <source>
        <dbReference type="ARBA" id="ARBA00004134"/>
    </source>
</evidence>
<feature type="compositionally biased region" description="Polar residues" evidence="15">
    <location>
        <begin position="733"/>
        <end position="743"/>
    </location>
</feature>
<dbReference type="InterPro" id="IPR013182">
    <property type="entry name" value="DUF1720"/>
</dbReference>
<name>A0AA39NA69_ARMTA</name>
<dbReference type="InterPro" id="IPR001452">
    <property type="entry name" value="SH3_domain"/>
</dbReference>
<dbReference type="InterPro" id="IPR007131">
    <property type="entry name" value="SHD1"/>
</dbReference>
<accession>A0AA39NA69</accession>
<gene>
    <name evidence="17" type="ORF">EV420DRAFT_1527793</name>
</gene>
<evidence type="ECO:0000256" key="13">
    <source>
        <dbReference type="ARBA" id="ARBA00023212"/>
    </source>
</evidence>
<keyword evidence="13" id="KW-0206">Cytoskeleton</keyword>
<keyword evidence="8" id="KW-0254">Endocytosis</keyword>
<keyword evidence="10" id="KW-0967">Endosome</keyword>
<feature type="region of interest" description="Disordered" evidence="15">
    <location>
        <begin position="1089"/>
        <end position="1109"/>
    </location>
</feature>
<evidence type="ECO:0000256" key="7">
    <source>
        <dbReference type="ARBA" id="ARBA00022490"/>
    </source>
</evidence>
<dbReference type="GO" id="GO:0006897">
    <property type="term" value="P:endocytosis"/>
    <property type="evidence" value="ECO:0007669"/>
    <property type="project" value="UniProtKB-KW"/>
</dbReference>
<evidence type="ECO:0000256" key="8">
    <source>
        <dbReference type="ARBA" id="ARBA00022583"/>
    </source>
</evidence>
<dbReference type="Pfam" id="PF00018">
    <property type="entry name" value="SH3_1"/>
    <property type="match status" value="2"/>
</dbReference>
<comment type="caution">
    <text evidence="17">The sequence shown here is derived from an EMBL/GenBank/DDBJ whole genome shotgun (WGS) entry which is preliminary data.</text>
</comment>
<feature type="region of interest" description="Disordered" evidence="15">
    <location>
        <begin position="263"/>
        <end position="340"/>
    </location>
</feature>
<dbReference type="Gene3D" id="2.30.30.700">
    <property type="entry name" value="SLA1 homology domain 1"/>
    <property type="match status" value="1"/>
</dbReference>
<dbReference type="GO" id="GO:0030674">
    <property type="term" value="F:protein-macromolecule adaptor activity"/>
    <property type="evidence" value="ECO:0007669"/>
    <property type="project" value="InterPro"/>
</dbReference>
<comment type="subcellular location">
    <subcellularLocation>
        <location evidence="3">Cell membrane</location>
        <topology evidence="3">Peripheral membrane protein</topology>
        <orientation evidence="3">Cytoplasmic side</orientation>
    </subcellularLocation>
    <subcellularLocation>
        <location evidence="2">Cytoplasm</location>
        <location evidence="2">Cytoskeleton</location>
        <location evidence="2">Actin patch</location>
    </subcellularLocation>
    <subcellularLocation>
        <location evidence="1">Endosome membrane</location>
        <topology evidence="1">Peripheral membrane protein</topology>
        <orientation evidence="1">Cytoplasmic side</orientation>
    </subcellularLocation>
</comment>
<proteinExistence type="inferred from homology"/>
<feature type="compositionally biased region" description="Low complexity" evidence="15">
    <location>
        <begin position="777"/>
        <end position="788"/>
    </location>
</feature>
<evidence type="ECO:0000313" key="17">
    <source>
        <dbReference type="EMBL" id="KAK0461887.1"/>
    </source>
</evidence>
<dbReference type="PANTHER" id="PTHR15735">
    <property type="entry name" value="FCH AND DOUBLE SH3 DOMAINS PROTEIN"/>
    <property type="match status" value="1"/>
</dbReference>
<evidence type="ECO:0000313" key="18">
    <source>
        <dbReference type="Proteomes" id="UP001175211"/>
    </source>
</evidence>
<dbReference type="Gene3D" id="2.30.30.40">
    <property type="entry name" value="SH3 Domains"/>
    <property type="match status" value="3"/>
</dbReference>
<dbReference type="GO" id="GO:0003779">
    <property type="term" value="F:actin binding"/>
    <property type="evidence" value="ECO:0007669"/>
    <property type="project" value="UniProtKB-KW"/>
</dbReference>
<reference evidence="17" key="1">
    <citation type="submission" date="2023-06" db="EMBL/GenBank/DDBJ databases">
        <authorList>
            <consortium name="Lawrence Berkeley National Laboratory"/>
            <person name="Ahrendt S."/>
            <person name="Sahu N."/>
            <person name="Indic B."/>
            <person name="Wong-Bajracharya J."/>
            <person name="Merenyi Z."/>
            <person name="Ke H.-M."/>
            <person name="Monk M."/>
            <person name="Kocsube S."/>
            <person name="Drula E."/>
            <person name="Lipzen A."/>
            <person name="Balint B."/>
            <person name="Henrissat B."/>
            <person name="Andreopoulos B."/>
            <person name="Martin F.M."/>
            <person name="Harder C.B."/>
            <person name="Rigling D."/>
            <person name="Ford K.L."/>
            <person name="Foster G.D."/>
            <person name="Pangilinan J."/>
            <person name="Papanicolaou A."/>
            <person name="Barry K."/>
            <person name="LaButti K."/>
            <person name="Viragh M."/>
            <person name="Koriabine M."/>
            <person name="Yan M."/>
            <person name="Riley R."/>
            <person name="Champramary S."/>
            <person name="Plett K.L."/>
            <person name="Tsai I.J."/>
            <person name="Slot J."/>
            <person name="Sipos G."/>
            <person name="Plett J."/>
            <person name="Nagy L.G."/>
            <person name="Grigoriev I.V."/>
        </authorList>
    </citation>
    <scope>NUCLEOTIDE SEQUENCE</scope>
    <source>
        <strain evidence="17">CCBAS 213</strain>
    </source>
</reference>
<feature type="compositionally biased region" description="Low complexity" evidence="15">
    <location>
        <begin position="412"/>
        <end position="425"/>
    </location>
</feature>
<feature type="domain" description="SH3" evidence="16">
    <location>
        <begin position="7"/>
        <end position="69"/>
    </location>
</feature>
<dbReference type="RefSeq" id="XP_060333625.1">
    <property type="nucleotide sequence ID" value="XM_060472471.1"/>
</dbReference>
<feature type="domain" description="SH3" evidence="16">
    <location>
        <begin position="72"/>
        <end position="132"/>
    </location>
</feature>
<protein>
    <recommendedName>
        <fullName evidence="5">Actin cytoskeleton-regulatory complex protein SLA1</fullName>
    </recommendedName>
</protein>
<dbReference type="GO" id="GO:0042802">
    <property type="term" value="F:identical protein binding"/>
    <property type="evidence" value="ECO:0007669"/>
    <property type="project" value="InterPro"/>
</dbReference>
<feature type="region of interest" description="Disordered" evidence="15">
    <location>
        <begin position="941"/>
        <end position="962"/>
    </location>
</feature>
<evidence type="ECO:0000256" key="15">
    <source>
        <dbReference type="SAM" id="MobiDB-lite"/>
    </source>
</evidence>
<dbReference type="CDD" id="cd11773">
    <property type="entry name" value="SH3_Sla1p_1"/>
    <property type="match status" value="1"/>
</dbReference>
<dbReference type="Gene3D" id="1.10.150.50">
    <property type="entry name" value="Transcription Factor, Ets-1"/>
    <property type="match status" value="1"/>
</dbReference>
<dbReference type="Pfam" id="PF08226">
    <property type="entry name" value="DUF1720"/>
    <property type="match status" value="1"/>
</dbReference>
<dbReference type="GO" id="GO:0030479">
    <property type="term" value="C:actin cortical patch"/>
    <property type="evidence" value="ECO:0007669"/>
    <property type="project" value="UniProtKB-SubCell"/>
</dbReference>
<dbReference type="Proteomes" id="UP001175211">
    <property type="component" value="Unassembled WGS sequence"/>
</dbReference>
<evidence type="ECO:0000259" key="16">
    <source>
        <dbReference type="PROSITE" id="PS50002"/>
    </source>
</evidence>
<dbReference type="EMBL" id="JAUEPS010000010">
    <property type="protein sequence ID" value="KAK0461887.1"/>
    <property type="molecule type" value="Genomic_DNA"/>
</dbReference>
<evidence type="ECO:0000256" key="9">
    <source>
        <dbReference type="ARBA" id="ARBA00022737"/>
    </source>
</evidence>
<evidence type="ECO:0000256" key="3">
    <source>
        <dbReference type="ARBA" id="ARBA00004413"/>
    </source>
</evidence>
<dbReference type="Pfam" id="PF14604">
    <property type="entry name" value="SH3_9"/>
    <property type="match status" value="1"/>
</dbReference>
<dbReference type="GO" id="GO:0005886">
    <property type="term" value="C:plasma membrane"/>
    <property type="evidence" value="ECO:0007669"/>
    <property type="project" value="UniProtKB-SubCell"/>
</dbReference>
<feature type="compositionally biased region" description="Low complexity" evidence="15">
    <location>
        <begin position="941"/>
        <end position="951"/>
    </location>
</feature>
<keyword evidence="11" id="KW-0472">Membrane</keyword>
<feature type="compositionally biased region" description="Acidic residues" evidence="15">
    <location>
        <begin position="272"/>
        <end position="285"/>
    </location>
</feature>
<feature type="region of interest" description="Disordered" evidence="15">
    <location>
        <begin position="364"/>
        <end position="493"/>
    </location>
</feature>